<feature type="compositionally biased region" description="Basic residues" evidence="2">
    <location>
        <begin position="212"/>
        <end position="224"/>
    </location>
</feature>
<keyword evidence="1" id="KW-0479">Metal-binding</keyword>
<dbReference type="InterPro" id="IPR006734">
    <property type="entry name" value="PLATZ"/>
</dbReference>
<dbReference type="Pfam" id="PF04640">
    <property type="entry name" value="PLATZ"/>
    <property type="match status" value="1"/>
</dbReference>
<dbReference type="AlphaFoldDB" id="A0A835IVI7"/>
<dbReference type="Pfam" id="PF00643">
    <property type="entry name" value="zf-B_box"/>
    <property type="match status" value="1"/>
</dbReference>
<dbReference type="SUPFAM" id="SSF57845">
    <property type="entry name" value="B-box zinc-binding domain"/>
    <property type="match status" value="1"/>
</dbReference>
<sequence>MVFQVGFKSYQAEVIDWLRVLLEKKYFGACYDHQELKKNELNMFCINCKECLCQACVSSKTHSLHNVLQIRKYVYHDVVRIKDMNEFFNCSKIQQYINNGSRVVFLNSRLVAKPLKANEGPSCVRCERSLAEPNRYCSIACKLAVSMNDESDETDALFPAPKQELRRLFPNENQESESYGKDDSSDSHHAEAEWRKGSHSPDHYLNNPASLRPKHRFSTRKGYRPCRAPYF</sequence>
<dbReference type="InterPro" id="IPR000315">
    <property type="entry name" value="Znf_B-box"/>
</dbReference>
<dbReference type="Gene3D" id="3.30.160.60">
    <property type="entry name" value="Classic Zinc Finger"/>
    <property type="match status" value="1"/>
</dbReference>
<reference evidence="4 5" key="1">
    <citation type="submission" date="2020-10" db="EMBL/GenBank/DDBJ databases">
        <title>The Coptis chinensis genome and diversification of protoberbering-type alkaloids.</title>
        <authorList>
            <person name="Wang B."/>
            <person name="Shu S."/>
            <person name="Song C."/>
            <person name="Liu Y."/>
        </authorList>
    </citation>
    <scope>NUCLEOTIDE SEQUENCE [LARGE SCALE GENOMIC DNA]</scope>
    <source>
        <strain evidence="4">HL-2020</strain>
        <tissue evidence="4">Leaf</tissue>
    </source>
</reference>
<evidence type="ECO:0000256" key="2">
    <source>
        <dbReference type="SAM" id="MobiDB-lite"/>
    </source>
</evidence>
<dbReference type="PANTHER" id="PTHR31065">
    <property type="entry name" value="PLATZ TRANSCRIPTION FACTOR FAMILY PROTEIN"/>
    <property type="match status" value="1"/>
</dbReference>
<name>A0A835IVI7_9MAGN</name>
<gene>
    <name evidence="4" type="ORF">IFM89_003026</name>
</gene>
<evidence type="ECO:0000259" key="3">
    <source>
        <dbReference type="PROSITE" id="PS50119"/>
    </source>
</evidence>
<dbReference type="PROSITE" id="PS50119">
    <property type="entry name" value="ZF_BBOX"/>
    <property type="match status" value="1"/>
</dbReference>
<dbReference type="GO" id="GO:0008270">
    <property type="term" value="F:zinc ion binding"/>
    <property type="evidence" value="ECO:0007669"/>
    <property type="project" value="UniProtKB-KW"/>
</dbReference>
<dbReference type="OrthoDB" id="724537at2759"/>
<evidence type="ECO:0000313" key="4">
    <source>
        <dbReference type="EMBL" id="KAF9623442.1"/>
    </source>
</evidence>
<proteinExistence type="predicted"/>
<dbReference type="CDD" id="cd19756">
    <property type="entry name" value="Bbox2"/>
    <property type="match status" value="1"/>
</dbReference>
<keyword evidence="5" id="KW-1185">Reference proteome</keyword>
<organism evidence="4 5">
    <name type="scientific">Coptis chinensis</name>
    <dbReference type="NCBI Taxonomy" id="261450"/>
    <lineage>
        <taxon>Eukaryota</taxon>
        <taxon>Viridiplantae</taxon>
        <taxon>Streptophyta</taxon>
        <taxon>Embryophyta</taxon>
        <taxon>Tracheophyta</taxon>
        <taxon>Spermatophyta</taxon>
        <taxon>Magnoliopsida</taxon>
        <taxon>Ranunculales</taxon>
        <taxon>Ranunculaceae</taxon>
        <taxon>Coptidoideae</taxon>
        <taxon>Coptis</taxon>
    </lineage>
</organism>
<feature type="region of interest" description="Disordered" evidence="2">
    <location>
        <begin position="162"/>
        <end position="231"/>
    </location>
</feature>
<dbReference type="PANTHER" id="PTHR31065:SF41">
    <property type="entry name" value="PLATZ TRANSCRIPTION FACTOR FAMILY PROTEIN"/>
    <property type="match status" value="1"/>
</dbReference>
<feature type="domain" description="B box-type" evidence="3">
    <location>
        <begin position="30"/>
        <end position="70"/>
    </location>
</feature>
<evidence type="ECO:0000256" key="1">
    <source>
        <dbReference type="PROSITE-ProRule" id="PRU00024"/>
    </source>
</evidence>
<evidence type="ECO:0000313" key="5">
    <source>
        <dbReference type="Proteomes" id="UP000631114"/>
    </source>
</evidence>
<keyword evidence="1" id="KW-0863">Zinc-finger</keyword>
<feature type="compositionally biased region" description="Basic and acidic residues" evidence="2">
    <location>
        <begin position="178"/>
        <end position="202"/>
    </location>
</feature>
<dbReference type="Proteomes" id="UP000631114">
    <property type="component" value="Unassembled WGS sequence"/>
</dbReference>
<comment type="caution">
    <text evidence="4">The sequence shown here is derived from an EMBL/GenBank/DDBJ whole genome shotgun (WGS) entry which is preliminary data.</text>
</comment>
<protein>
    <recommendedName>
        <fullName evidence="3">B box-type domain-containing protein</fullName>
    </recommendedName>
</protein>
<keyword evidence="1" id="KW-0862">Zinc</keyword>
<accession>A0A835IVI7</accession>
<dbReference type="EMBL" id="JADFTS010000001">
    <property type="protein sequence ID" value="KAF9623442.1"/>
    <property type="molecule type" value="Genomic_DNA"/>
</dbReference>